<dbReference type="Pfam" id="PF05164">
    <property type="entry name" value="ZapA"/>
    <property type="match status" value="1"/>
</dbReference>
<organism evidence="2 3">
    <name type="scientific">Candidatus Cryptobacteroides faecipullorum</name>
    <dbReference type="NCBI Taxonomy" id="2840764"/>
    <lineage>
        <taxon>Bacteria</taxon>
        <taxon>Pseudomonadati</taxon>
        <taxon>Bacteroidota</taxon>
        <taxon>Bacteroidia</taxon>
        <taxon>Bacteroidales</taxon>
        <taxon>Candidatus Cryptobacteroides</taxon>
    </lineage>
</organism>
<accession>A0A9D9I6J6</accession>
<keyword evidence="2" id="KW-0131">Cell cycle</keyword>
<reference evidence="2" key="2">
    <citation type="journal article" date="2021" name="PeerJ">
        <title>Extensive microbial diversity within the chicken gut microbiome revealed by metagenomics and culture.</title>
        <authorList>
            <person name="Gilroy R."/>
            <person name="Ravi A."/>
            <person name="Getino M."/>
            <person name="Pursley I."/>
            <person name="Horton D.L."/>
            <person name="Alikhan N.F."/>
            <person name="Baker D."/>
            <person name="Gharbi K."/>
            <person name="Hall N."/>
            <person name="Watson M."/>
            <person name="Adriaenssens E.M."/>
            <person name="Foster-Nyarko E."/>
            <person name="Jarju S."/>
            <person name="Secka A."/>
            <person name="Antonio M."/>
            <person name="Oren A."/>
            <person name="Chaudhuri R.R."/>
            <person name="La Ragione R."/>
            <person name="Hildebrand F."/>
            <person name="Pallen M.J."/>
        </authorList>
    </citation>
    <scope>NUCLEOTIDE SEQUENCE</scope>
    <source>
        <strain evidence="2">B1-15692</strain>
    </source>
</reference>
<evidence type="ECO:0000313" key="3">
    <source>
        <dbReference type="Proteomes" id="UP000823660"/>
    </source>
</evidence>
<dbReference type="AlphaFoldDB" id="A0A9D9I6J6"/>
<dbReference type="GO" id="GO:0051301">
    <property type="term" value="P:cell division"/>
    <property type="evidence" value="ECO:0007669"/>
    <property type="project" value="UniProtKB-KW"/>
</dbReference>
<sequence length="96" mass="10691">MKREITVPTLGGIYKFTANSPDDEEIIRKVAKAVNGKAEVLQKMYPGKSEAEISRMIALNEGIKAARVQKLLENIEGEAGMLQKELESYLENIVKI</sequence>
<reference evidence="2" key="1">
    <citation type="submission" date="2020-10" db="EMBL/GenBank/DDBJ databases">
        <authorList>
            <person name="Gilroy R."/>
        </authorList>
    </citation>
    <scope>NUCLEOTIDE SEQUENCE</scope>
    <source>
        <strain evidence="2">B1-15692</strain>
    </source>
</reference>
<name>A0A9D9I6J6_9BACT</name>
<dbReference type="EMBL" id="JADIMH010000001">
    <property type="protein sequence ID" value="MBO8466138.1"/>
    <property type="molecule type" value="Genomic_DNA"/>
</dbReference>
<keyword evidence="1" id="KW-0175">Coiled coil</keyword>
<dbReference type="SUPFAM" id="SSF102829">
    <property type="entry name" value="Cell division protein ZapA-like"/>
    <property type="match status" value="1"/>
</dbReference>
<evidence type="ECO:0000256" key="1">
    <source>
        <dbReference type="SAM" id="Coils"/>
    </source>
</evidence>
<dbReference type="InterPro" id="IPR007838">
    <property type="entry name" value="Cell_div_ZapA-like"/>
</dbReference>
<dbReference type="InterPro" id="IPR036192">
    <property type="entry name" value="Cell_div_ZapA-like_sf"/>
</dbReference>
<feature type="coiled-coil region" evidence="1">
    <location>
        <begin position="65"/>
        <end position="92"/>
    </location>
</feature>
<protein>
    <submittedName>
        <fullName evidence="2">Cell division protein ZapA</fullName>
    </submittedName>
</protein>
<evidence type="ECO:0000313" key="2">
    <source>
        <dbReference type="EMBL" id="MBO8466138.1"/>
    </source>
</evidence>
<dbReference type="Proteomes" id="UP000823660">
    <property type="component" value="Unassembled WGS sequence"/>
</dbReference>
<proteinExistence type="predicted"/>
<comment type="caution">
    <text evidence="2">The sequence shown here is derived from an EMBL/GenBank/DDBJ whole genome shotgun (WGS) entry which is preliminary data.</text>
</comment>
<keyword evidence="2" id="KW-0132">Cell division</keyword>
<gene>
    <name evidence="2" type="ORF">IAB99_00025</name>
</gene>